<dbReference type="InterPro" id="IPR024289">
    <property type="entry name" value="DUF3828"/>
</dbReference>
<evidence type="ECO:0000313" key="3">
    <source>
        <dbReference type="EMBL" id="MDN3707615.1"/>
    </source>
</evidence>
<dbReference type="RefSeq" id="WP_290363585.1">
    <property type="nucleotide sequence ID" value="NZ_JAUFQU010000001.1"/>
</dbReference>
<evidence type="ECO:0000256" key="1">
    <source>
        <dbReference type="SAM" id="SignalP"/>
    </source>
</evidence>
<name>A0ABT8CT74_9FLAO</name>
<organism evidence="3 4">
    <name type="scientific">Paenimyroides ceti</name>
    <dbReference type="NCBI Taxonomy" id="395087"/>
    <lineage>
        <taxon>Bacteria</taxon>
        <taxon>Pseudomonadati</taxon>
        <taxon>Bacteroidota</taxon>
        <taxon>Flavobacteriia</taxon>
        <taxon>Flavobacteriales</taxon>
        <taxon>Flavobacteriaceae</taxon>
        <taxon>Paenimyroides</taxon>
    </lineage>
</organism>
<accession>A0ABT8CT74</accession>
<reference evidence="4" key="1">
    <citation type="journal article" date="2019" name="Int. J. Syst. Evol. Microbiol.">
        <title>The Global Catalogue of Microorganisms (GCM) 10K type strain sequencing project: providing services to taxonomists for standard genome sequencing and annotation.</title>
        <authorList>
            <consortium name="The Broad Institute Genomics Platform"/>
            <consortium name="The Broad Institute Genome Sequencing Center for Infectious Disease"/>
            <person name="Wu L."/>
            <person name="Ma J."/>
        </authorList>
    </citation>
    <scope>NUCLEOTIDE SEQUENCE [LARGE SCALE GENOMIC DNA]</scope>
    <source>
        <strain evidence="4">CECT 7184</strain>
    </source>
</reference>
<evidence type="ECO:0000313" key="4">
    <source>
        <dbReference type="Proteomes" id="UP001242368"/>
    </source>
</evidence>
<feature type="signal peptide" evidence="1">
    <location>
        <begin position="1"/>
        <end position="20"/>
    </location>
</feature>
<dbReference type="EMBL" id="JAUFQU010000001">
    <property type="protein sequence ID" value="MDN3707615.1"/>
    <property type="molecule type" value="Genomic_DNA"/>
</dbReference>
<protein>
    <submittedName>
        <fullName evidence="3">DUF3828 domain-containing protein</fullName>
    </submittedName>
</protein>
<dbReference type="Proteomes" id="UP001242368">
    <property type="component" value="Unassembled WGS sequence"/>
</dbReference>
<dbReference type="Pfam" id="PF12883">
    <property type="entry name" value="DUF3828"/>
    <property type="match status" value="1"/>
</dbReference>
<evidence type="ECO:0000259" key="2">
    <source>
        <dbReference type="Pfam" id="PF12883"/>
    </source>
</evidence>
<feature type="chain" id="PRO_5046037744" evidence="1">
    <location>
        <begin position="21"/>
        <end position="179"/>
    </location>
</feature>
<gene>
    <name evidence="3" type="ORF">QW060_10790</name>
</gene>
<dbReference type="Gene3D" id="3.10.450.50">
    <property type="match status" value="1"/>
</dbReference>
<proteinExistence type="predicted"/>
<keyword evidence="4" id="KW-1185">Reference proteome</keyword>
<comment type="caution">
    <text evidence="3">The sequence shown here is derived from an EMBL/GenBank/DDBJ whole genome shotgun (WGS) entry which is preliminary data.</text>
</comment>
<keyword evidence="1" id="KW-0732">Signal</keyword>
<sequence>MKRKSLLKLFLVLFFPILFVNCSNPESKVTRVVNKFYSEYQHDFREVNKRYITHNLYELIIKAEQIEEEDEILVKNSAYPTDKPLLIEGDIFTSLYEGHTSFTIKKINIVGDKANVRVVFENKKYDEIWEDEVLLVKEKNRWKIDNVLFKKESNTFGSTQQYLKQFINYSFELNRKSTY</sequence>
<feature type="domain" description="DUF3828" evidence="2">
    <location>
        <begin position="30"/>
        <end position="150"/>
    </location>
</feature>